<keyword evidence="4" id="KW-1134">Transmembrane beta strand</keyword>
<keyword evidence="3" id="KW-0813">Transport</keyword>
<accession>A0A9D7K3Q5</accession>
<dbReference type="InterPro" id="IPR051906">
    <property type="entry name" value="TolC-like"/>
</dbReference>
<keyword evidence="6" id="KW-0472">Membrane</keyword>
<dbReference type="Pfam" id="PF02321">
    <property type="entry name" value="OEP"/>
    <property type="match status" value="1"/>
</dbReference>
<comment type="similarity">
    <text evidence="2">Belongs to the outer membrane factor (OMF) (TC 1.B.17) family.</text>
</comment>
<evidence type="ECO:0000256" key="4">
    <source>
        <dbReference type="ARBA" id="ARBA00022452"/>
    </source>
</evidence>
<dbReference type="Gene3D" id="1.20.1600.10">
    <property type="entry name" value="Outer membrane efflux proteins (OEP)"/>
    <property type="match status" value="1"/>
</dbReference>
<comment type="subcellular location">
    <subcellularLocation>
        <location evidence="1">Cell outer membrane</location>
    </subcellularLocation>
</comment>
<organism evidence="8 9">
    <name type="scientific">Candidatus Proximibacter danicus</name>
    <dbReference type="NCBI Taxonomy" id="2954365"/>
    <lineage>
        <taxon>Bacteria</taxon>
        <taxon>Pseudomonadati</taxon>
        <taxon>Pseudomonadota</taxon>
        <taxon>Betaproteobacteria</taxon>
        <taxon>Candidatus Proximibacter</taxon>
    </lineage>
</organism>
<dbReference type="AlphaFoldDB" id="A0A9D7K3Q5"/>
<evidence type="ECO:0000256" key="7">
    <source>
        <dbReference type="ARBA" id="ARBA00023237"/>
    </source>
</evidence>
<comment type="caution">
    <text evidence="8">The sequence shown here is derived from an EMBL/GenBank/DDBJ whole genome shotgun (WGS) entry which is preliminary data.</text>
</comment>
<dbReference type="PANTHER" id="PTHR30026:SF22">
    <property type="entry name" value="OUTER MEMBRANE EFFLUX PROTEIN"/>
    <property type="match status" value="1"/>
</dbReference>
<keyword evidence="5" id="KW-0812">Transmembrane</keyword>
<dbReference type="InterPro" id="IPR003423">
    <property type="entry name" value="OMP_efflux"/>
</dbReference>
<evidence type="ECO:0000256" key="6">
    <source>
        <dbReference type="ARBA" id="ARBA00023136"/>
    </source>
</evidence>
<proteinExistence type="inferred from homology"/>
<evidence type="ECO:0000313" key="8">
    <source>
        <dbReference type="EMBL" id="MBK8525181.1"/>
    </source>
</evidence>
<sequence>MPKLELRARTENFDNYQGTPGDRTNNVVEAVVTYNLFNGFSDVYRNRQYAERKNIALDQREKACRDMRQTLSIAYNDIGRLNDQLSLHRHSGQSGQKTRDAYRDQFNIGQRSLLDLLDTQNELFNAQLAQVNADADLSLAYVRSFAGMGRLLEQLGLKQVDPEGAPGEDEMTKPQLDQLCPPIALTSSAVDRESLNYRALEAMNTNASLIGGTVPGLAAAAAVEAPAVVADEGAVVVDSEVEARIAAWSAAWSAKEVAAYLAFYAPEFKPEGALSVPTGRPSAASVCSARAVFASTSQSWKWSCAARKWP</sequence>
<evidence type="ECO:0000256" key="5">
    <source>
        <dbReference type="ARBA" id="ARBA00022692"/>
    </source>
</evidence>
<evidence type="ECO:0000313" key="9">
    <source>
        <dbReference type="Proteomes" id="UP000886689"/>
    </source>
</evidence>
<dbReference type="GO" id="GO:0009279">
    <property type="term" value="C:cell outer membrane"/>
    <property type="evidence" value="ECO:0007669"/>
    <property type="project" value="UniProtKB-SubCell"/>
</dbReference>
<evidence type="ECO:0000256" key="1">
    <source>
        <dbReference type="ARBA" id="ARBA00004442"/>
    </source>
</evidence>
<dbReference type="SUPFAM" id="SSF56954">
    <property type="entry name" value="Outer membrane efflux proteins (OEP)"/>
    <property type="match status" value="1"/>
</dbReference>
<dbReference type="PANTHER" id="PTHR30026">
    <property type="entry name" value="OUTER MEMBRANE PROTEIN TOLC"/>
    <property type="match status" value="1"/>
</dbReference>
<evidence type="ECO:0000256" key="2">
    <source>
        <dbReference type="ARBA" id="ARBA00007613"/>
    </source>
</evidence>
<keyword evidence="7" id="KW-0998">Cell outer membrane</keyword>
<dbReference type="GO" id="GO:1990281">
    <property type="term" value="C:efflux pump complex"/>
    <property type="evidence" value="ECO:0007669"/>
    <property type="project" value="TreeGrafter"/>
</dbReference>
<name>A0A9D7K3Q5_9PROT</name>
<reference evidence="8" key="1">
    <citation type="submission" date="2020-10" db="EMBL/GenBank/DDBJ databases">
        <title>Connecting structure to function with the recovery of over 1000 high-quality activated sludge metagenome-assembled genomes encoding full-length rRNA genes using long-read sequencing.</title>
        <authorList>
            <person name="Singleton C.M."/>
            <person name="Petriglieri F."/>
            <person name="Kristensen J.M."/>
            <person name="Kirkegaard R.H."/>
            <person name="Michaelsen T.Y."/>
            <person name="Andersen M.H."/>
            <person name="Karst S.M."/>
            <person name="Dueholm M.S."/>
            <person name="Nielsen P.H."/>
            <person name="Albertsen M."/>
        </authorList>
    </citation>
    <scope>NUCLEOTIDE SEQUENCE</scope>
    <source>
        <strain evidence="8">Hirt_18-Q3-R61-65_BATAC.395</strain>
    </source>
</reference>
<gene>
    <name evidence="8" type="ORF">IPL58_14785</name>
</gene>
<dbReference type="Proteomes" id="UP000886689">
    <property type="component" value="Unassembled WGS sequence"/>
</dbReference>
<dbReference type="EMBL" id="JADJUC010000027">
    <property type="protein sequence ID" value="MBK8525181.1"/>
    <property type="molecule type" value="Genomic_DNA"/>
</dbReference>
<dbReference type="GO" id="GO:0015288">
    <property type="term" value="F:porin activity"/>
    <property type="evidence" value="ECO:0007669"/>
    <property type="project" value="TreeGrafter"/>
</dbReference>
<dbReference type="GO" id="GO:0015562">
    <property type="term" value="F:efflux transmembrane transporter activity"/>
    <property type="evidence" value="ECO:0007669"/>
    <property type="project" value="InterPro"/>
</dbReference>
<protein>
    <submittedName>
        <fullName evidence="8">TolC family protein</fullName>
    </submittedName>
</protein>
<evidence type="ECO:0000256" key="3">
    <source>
        <dbReference type="ARBA" id="ARBA00022448"/>
    </source>
</evidence>